<sequence>MVFWRLLCLRNLCNCDYTCFVIFLSLSVLKKYARSPRSCFETRRSQSKALWTMDHYKQQRACPWWFNRNPKRHWNALWCYFNLRWSCCWRIVFDRWISPCNKRLFALFKW</sequence>
<organism evidence="1 2">
    <name type="scientific">Blepharisma stoltei</name>
    <dbReference type="NCBI Taxonomy" id="1481888"/>
    <lineage>
        <taxon>Eukaryota</taxon>
        <taxon>Sar</taxon>
        <taxon>Alveolata</taxon>
        <taxon>Ciliophora</taxon>
        <taxon>Postciliodesmatophora</taxon>
        <taxon>Heterotrichea</taxon>
        <taxon>Heterotrichida</taxon>
        <taxon>Blepharismidae</taxon>
        <taxon>Blepharisma</taxon>
    </lineage>
</organism>
<name>A0AAU9IXP2_9CILI</name>
<keyword evidence="2" id="KW-1185">Reference proteome</keyword>
<dbReference type="Proteomes" id="UP001162131">
    <property type="component" value="Unassembled WGS sequence"/>
</dbReference>
<gene>
    <name evidence="1" type="ORF">BSTOLATCC_MIC17537</name>
</gene>
<protein>
    <recommendedName>
        <fullName evidence="3">Secreted protein</fullName>
    </recommendedName>
</protein>
<evidence type="ECO:0000313" key="1">
    <source>
        <dbReference type="EMBL" id="CAG9316905.1"/>
    </source>
</evidence>
<accession>A0AAU9IXP2</accession>
<evidence type="ECO:0008006" key="3">
    <source>
        <dbReference type="Google" id="ProtNLM"/>
    </source>
</evidence>
<comment type="caution">
    <text evidence="1">The sequence shown here is derived from an EMBL/GenBank/DDBJ whole genome shotgun (WGS) entry which is preliminary data.</text>
</comment>
<proteinExistence type="predicted"/>
<evidence type="ECO:0000313" key="2">
    <source>
        <dbReference type="Proteomes" id="UP001162131"/>
    </source>
</evidence>
<dbReference type="EMBL" id="CAJZBQ010000017">
    <property type="protein sequence ID" value="CAG9316905.1"/>
    <property type="molecule type" value="Genomic_DNA"/>
</dbReference>
<dbReference type="AlphaFoldDB" id="A0AAU9IXP2"/>
<reference evidence="1" key="1">
    <citation type="submission" date="2021-09" db="EMBL/GenBank/DDBJ databases">
        <authorList>
            <consortium name="AG Swart"/>
            <person name="Singh M."/>
            <person name="Singh A."/>
            <person name="Seah K."/>
            <person name="Emmerich C."/>
        </authorList>
    </citation>
    <scope>NUCLEOTIDE SEQUENCE</scope>
    <source>
        <strain evidence="1">ATCC30299</strain>
    </source>
</reference>